<proteinExistence type="predicted"/>
<protein>
    <submittedName>
        <fullName evidence="1">Peroxide stress protein YaaA</fullName>
    </submittedName>
</protein>
<accession>A0ABU8LYM7</accession>
<comment type="caution">
    <text evidence="1">The sequence shown here is derived from an EMBL/GenBank/DDBJ whole genome shotgun (WGS) entry which is preliminary data.</text>
</comment>
<dbReference type="InterPro" id="IPR005583">
    <property type="entry name" value="YaaA"/>
</dbReference>
<dbReference type="Pfam" id="PF03883">
    <property type="entry name" value="H2O2_YaaD"/>
    <property type="match status" value="1"/>
</dbReference>
<sequence>MLVLLPPSETKRSGGFAQPLDLAQMSYSSLTPQREAVVRSLVALSDDPLSATRVLKLGPKQIGEIEVNATLRESPTMPAADRYTGVLFDALDAVSLDGAARRWLSSHVRIQCAPFGLVGALEKIPSYRLGASASLPGLPSLKRVWADAVSAALHEASPRLVLDMRSEAYVALGPVPATVPSVYVRVVSDSGEGEVRALNHFNKHAKGALVRLLATSRPRVSTLTGLLRWASSEGVNMRVTNDTEVLLIV</sequence>
<dbReference type="RefSeq" id="WP_337338799.1">
    <property type="nucleotide sequence ID" value="NZ_JBBDGL010000004.1"/>
</dbReference>
<organism evidence="1 2">
    <name type="scientific">Microbacterium marmarense</name>
    <dbReference type="NCBI Taxonomy" id="3122051"/>
    <lineage>
        <taxon>Bacteria</taxon>
        <taxon>Bacillati</taxon>
        <taxon>Actinomycetota</taxon>
        <taxon>Actinomycetes</taxon>
        <taxon>Micrococcales</taxon>
        <taxon>Microbacteriaceae</taxon>
        <taxon>Microbacterium</taxon>
    </lineage>
</organism>
<evidence type="ECO:0000313" key="1">
    <source>
        <dbReference type="EMBL" id="MEJ1156365.1"/>
    </source>
</evidence>
<evidence type="ECO:0000313" key="2">
    <source>
        <dbReference type="Proteomes" id="UP001368654"/>
    </source>
</evidence>
<dbReference type="PANTHER" id="PTHR30283">
    <property type="entry name" value="PEROXIDE STRESS RESPONSE PROTEIN YAAA"/>
    <property type="match status" value="1"/>
</dbReference>
<reference evidence="1 2" key="1">
    <citation type="submission" date="2024-02" db="EMBL/GenBank/DDBJ databases">
        <authorList>
            <person name="Saticioglu I.B."/>
        </authorList>
    </citation>
    <scope>NUCLEOTIDE SEQUENCE [LARGE SCALE GENOMIC DNA]</scope>
    <source>
        <strain evidence="1 2">Mu-86</strain>
    </source>
</reference>
<name>A0ABU8LYM7_9MICO</name>
<dbReference type="PANTHER" id="PTHR30283:SF4">
    <property type="entry name" value="PEROXIDE STRESS RESISTANCE PROTEIN YAAA"/>
    <property type="match status" value="1"/>
</dbReference>
<dbReference type="Proteomes" id="UP001368654">
    <property type="component" value="Unassembled WGS sequence"/>
</dbReference>
<gene>
    <name evidence="1" type="primary">yaaA</name>
    <name evidence="1" type="ORF">WDU96_12215</name>
</gene>
<dbReference type="EMBL" id="JBBDGL010000004">
    <property type="protein sequence ID" value="MEJ1156365.1"/>
    <property type="molecule type" value="Genomic_DNA"/>
</dbReference>
<keyword evidence="2" id="KW-1185">Reference proteome</keyword>